<evidence type="ECO:0000256" key="2">
    <source>
        <dbReference type="ARBA" id="ARBA00023134"/>
    </source>
</evidence>
<dbReference type="NCBIfam" id="TIGR00231">
    <property type="entry name" value="small_GTP"/>
    <property type="match status" value="1"/>
</dbReference>
<organism evidence="3 4">
    <name type="scientific">Blepharisma stoltei</name>
    <dbReference type="NCBI Taxonomy" id="1481888"/>
    <lineage>
        <taxon>Eukaryota</taxon>
        <taxon>Sar</taxon>
        <taxon>Alveolata</taxon>
        <taxon>Ciliophora</taxon>
        <taxon>Postciliodesmatophora</taxon>
        <taxon>Heterotrichea</taxon>
        <taxon>Heterotrichida</taxon>
        <taxon>Blepharismidae</taxon>
        <taxon>Blepharisma</taxon>
    </lineage>
</organism>
<gene>
    <name evidence="3" type="ORF">BSTOLATCC_MIC46382</name>
</gene>
<evidence type="ECO:0000256" key="1">
    <source>
        <dbReference type="ARBA" id="ARBA00022741"/>
    </source>
</evidence>
<dbReference type="PROSITE" id="PS51419">
    <property type="entry name" value="RAB"/>
    <property type="match status" value="1"/>
</dbReference>
<dbReference type="FunFam" id="3.40.50.300:FF:001447">
    <property type="entry name" value="Ras-related protein Rab-1B"/>
    <property type="match status" value="1"/>
</dbReference>
<dbReference type="GO" id="GO:0003924">
    <property type="term" value="F:GTPase activity"/>
    <property type="evidence" value="ECO:0007669"/>
    <property type="project" value="InterPro"/>
</dbReference>
<evidence type="ECO:0000313" key="3">
    <source>
        <dbReference type="EMBL" id="CAG9328376.1"/>
    </source>
</evidence>
<name>A0AAU9JY79_9CILI</name>
<evidence type="ECO:0000313" key="4">
    <source>
        <dbReference type="Proteomes" id="UP001162131"/>
    </source>
</evidence>
<dbReference type="EMBL" id="CAJZBQ010000046">
    <property type="protein sequence ID" value="CAG9328376.1"/>
    <property type="molecule type" value="Genomic_DNA"/>
</dbReference>
<dbReference type="AlphaFoldDB" id="A0AAU9JY79"/>
<dbReference type="PANTHER" id="PTHR47977">
    <property type="entry name" value="RAS-RELATED PROTEIN RAB"/>
    <property type="match status" value="1"/>
</dbReference>
<dbReference type="InterPro" id="IPR050227">
    <property type="entry name" value="Rab"/>
</dbReference>
<dbReference type="CDD" id="cd00154">
    <property type="entry name" value="Rab"/>
    <property type="match status" value="1"/>
</dbReference>
<dbReference type="GO" id="GO:0005525">
    <property type="term" value="F:GTP binding"/>
    <property type="evidence" value="ECO:0007669"/>
    <property type="project" value="UniProtKB-KW"/>
</dbReference>
<reference evidence="3" key="1">
    <citation type="submission" date="2021-09" db="EMBL/GenBank/DDBJ databases">
        <authorList>
            <consortium name="AG Swart"/>
            <person name="Singh M."/>
            <person name="Singh A."/>
            <person name="Seah K."/>
            <person name="Emmerich C."/>
        </authorList>
    </citation>
    <scope>NUCLEOTIDE SEQUENCE</scope>
    <source>
        <strain evidence="3">ATCC30299</strain>
    </source>
</reference>
<dbReference type="SMART" id="SM00175">
    <property type="entry name" value="RAB"/>
    <property type="match status" value="1"/>
</dbReference>
<accession>A0AAU9JY79</accession>
<dbReference type="InterPro" id="IPR027417">
    <property type="entry name" value="P-loop_NTPase"/>
</dbReference>
<dbReference type="InterPro" id="IPR005225">
    <property type="entry name" value="Small_GTP-bd"/>
</dbReference>
<sequence>MLIDSFFIWLFHRELHHNSCVDFKVRTLDLGETSVKLKIWDTAGQERFRNIATTYYRDADGFMIVFDKTDRDSFQNTDGWMDEVNRHANEHAIKMLVETNQICAIVIRLL</sequence>
<keyword evidence="1" id="KW-0547">Nucleotide-binding</keyword>
<keyword evidence="2" id="KW-0342">GTP-binding</keyword>
<keyword evidence="4" id="KW-1185">Reference proteome</keyword>
<proteinExistence type="predicted"/>
<dbReference type="SUPFAM" id="SSF52540">
    <property type="entry name" value="P-loop containing nucleoside triphosphate hydrolases"/>
    <property type="match status" value="1"/>
</dbReference>
<protein>
    <submittedName>
        <fullName evidence="3">Uncharacterized protein</fullName>
    </submittedName>
</protein>
<dbReference type="Pfam" id="PF00071">
    <property type="entry name" value="Ras"/>
    <property type="match status" value="1"/>
</dbReference>
<dbReference type="InterPro" id="IPR001806">
    <property type="entry name" value="Small_GTPase"/>
</dbReference>
<dbReference type="Proteomes" id="UP001162131">
    <property type="component" value="Unassembled WGS sequence"/>
</dbReference>
<dbReference type="Gene3D" id="3.40.50.300">
    <property type="entry name" value="P-loop containing nucleotide triphosphate hydrolases"/>
    <property type="match status" value="1"/>
</dbReference>
<comment type="caution">
    <text evidence="3">The sequence shown here is derived from an EMBL/GenBank/DDBJ whole genome shotgun (WGS) entry which is preliminary data.</text>
</comment>